<evidence type="ECO:0000256" key="13">
    <source>
        <dbReference type="HAMAP-Rule" id="MF_01849"/>
    </source>
</evidence>
<dbReference type="GO" id="GO:0000049">
    <property type="term" value="F:tRNA binding"/>
    <property type="evidence" value="ECO:0007669"/>
    <property type="project" value="UniProtKB-UniRule"/>
</dbReference>
<dbReference type="SMART" id="SM00729">
    <property type="entry name" value="Elp3"/>
    <property type="match status" value="1"/>
</dbReference>
<keyword evidence="8 13" id="KW-0819">tRNA processing</keyword>
<dbReference type="InterPro" id="IPR004383">
    <property type="entry name" value="rRNA_lsu_MTrfase_RlmN/Cfr"/>
</dbReference>
<dbReference type="CDD" id="cd01335">
    <property type="entry name" value="Radical_SAM"/>
    <property type="match status" value="1"/>
</dbReference>
<keyword evidence="3 13" id="KW-0963">Cytoplasm</keyword>
<comment type="miscellaneous">
    <text evidence="13">Reaction proceeds by a ping-pong mechanism involving intermediate methylation of a conserved cysteine residue.</text>
</comment>
<dbReference type="PIRSF" id="PIRSF006004">
    <property type="entry name" value="CHP00048"/>
    <property type="match status" value="1"/>
</dbReference>
<dbReference type="PANTHER" id="PTHR30544:SF5">
    <property type="entry name" value="RADICAL SAM CORE DOMAIN-CONTAINING PROTEIN"/>
    <property type="match status" value="1"/>
</dbReference>
<dbReference type="InterPro" id="IPR048641">
    <property type="entry name" value="RlmN_N"/>
</dbReference>
<evidence type="ECO:0000256" key="8">
    <source>
        <dbReference type="ARBA" id="ARBA00022694"/>
    </source>
</evidence>
<dbReference type="EC" id="2.1.1.192" evidence="13"/>
<feature type="binding site" evidence="13">
    <location>
        <position position="114"/>
    </location>
    <ligand>
        <name>[4Fe-4S] cluster</name>
        <dbReference type="ChEBI" id="CHEBI:49883"/>
        <note>4Fe-4S-S-AdoMet</note>
    </ligand>
</feature>
<dbReference type="SFLD" id="SFLDF00275">
    <property type="entry name" value="adenosine_C2_methyltransferase"/>
    <property type="match status" value="1"/>
</dbReference>
<organism evidence="15 16">
    <name type="scientific">Mesotoga infera</name>
    <dbReference type="NCBI Taxonomy" id="1236046"/>
    <lineage>
        <taxon>Bacteria</taxon>
        <taxon>Thermotogati</taxon>
        <taxon>Thermotogota</taxon>
        <taxon>Thermotogae</taxon>
        <taxon>Kosmotogales</taxon>
        <taxon>Kosmotogaceae</taxon>
        <taxon>Mesotoga</taxon>
    </lineage>
</organism>
<dbReference type="GO" id="GO:0019843">
    <property type="term" value="F:rRNA binding"/>
    <property type="evidence" value="ECO:0007669"/>
    <property type="project" value="UniProtKB-UniRule"/>
</dbReference>
<keyword evidence="4 13" id="KW-0698">rRNA processing</keyword>
<evidence type="ECO:0000256" key="1">
    <source>
        <dbReference type="ARBA" id="ARBA00004496"/>
    </source>
</evidence>
<accession>A0A7Z7LE05</accession>
<evidence type="ECO:0000256" key="12">
    <source>
        <dbReference type="ARBA" id="ARBA00023157"/>
    </source>
</evidence>
<feature type="binding site" evidence="13">
    <location>
        <position position="189"/>
    </location>
    <ligand>
        <name>S-adenosyl-L-methionine</name>
        <dbReference type="ChEBI" id="CHEBI:59789"/>
    </ligand>
</feature>
<evidence type="ECO:0000313" key="16">
    <source>
        <dbReference type="Proteomes" id="UP000250796"/>
    </source>
</evidence>
<dbReference type="RefSeq" id="WP_169698278.1">
    <property type="nucleotide sequence ID" value="NZ_LS974202.1"/>
</dbReference>
<dbReference type="GO" id="GO:0030488">
    <property type="term" value="P:tRNA methylation"/>
    <property type="evidence" value="ECO:0007669"/>
    <property type="project" value="UniProtKB-UniRule"/>
</dbReference>
<feature type="binding site" evidence="13">
    <location>
        <position position="288"/>
    </location>
    <ligand>
        <name>S-adenosyl-L-methionine</name>
        <dbReference type="ChEBI" id="CHEBI:59789"/>
    </ligand>
</feature>
<feature type="binding site" evidence="13">
    <location>
        <begin position="157"/>
        <end position="158"/>
    </location>
    <ligand>
        <name>S-adenosyl-L-methionine</name>
        <dbReference type="ChEBI" id="CHEBI:59789"/>
    </ligand>
</feature>
<evidence type="ECO:0000313" key="15">
    <source>
        <dbReference type="EMBL" id="SSC11841.1"/>
    </source>
</evidence>
<dbReference type="InterPro" id="IPR040072">
    <property type="entry name" value="Methyltransferase_A"/>
</dbReference>
<dbReference type="InterPro" id="IPR007197">
    <property type="entry name" value="rSAM"/>
</dbReference>
<name>A0A7Z7LE05_9BACT</name>
<evidence type="ECO:0000256" key="11">
    <source>
        <dbReference type="ARBA" id="ARBA00023014"/>
    </source>
</evidence>
<dbReference type="InterPro" id="IPR006638">
    <property type="entry name" value="Elp3/MiaA/NifB-like_rSAM"/>
</dbReference>
<gene>
    <name evidence="13 15" type="primary">rlmN</name>
    <name evidence="15" type="ORF">MESINF_0392</name>
</gene>
<dbReference type="Gene3D" id="3.20.20.70">
    <property type="entry name" value="Aldolase class I"/>
    <property type="match status" value="1"/>
</dbReference>
<comment type="similarity">
    <text evidence="13">Belongs to the radical SAM superfamily. RlmN family.</text>
</comment>
<dbReference type="InterPro" id="IPR058240">
    <property type="entry name" value="rSAM_sf"/>
</dbReference>
<dbReference type="Pfam" id="PF04055">
    <property type="entry name" value="Radical_SAM"/>
    <property type="match status" value="1"/>
</dbReference>
<dbReference type="NCBIfam" id="TIGR00048">
    <property type="entry name" value="rRNA_mod_RlmN"/>
    <property type="match status" value="1"/>
</dbReference>
<comment type="function">
    <text evidence="13">Specifically methylates position 2 of adenine 2503 in 23S rRNA and position 2 of adenine 37 in tRNAs.</text>
</comment>
<dbReference type="FunFam" id="3.20.20.70:FF:000014">
    <property type="entry name" value="Probable dual-specificity RNA methyltransferase RlmN"/>
    <property type="match status" value="1"/>
</dbReference>
<keyword evidence="11 13" id="KW-0411">Iron-sulfur</keyword>
<dbReference type="EMBL" id="LS974202">
    <property type="protein sequence ID" value="SSC11841.1"/>
    <property type="molecule type" value="Genomic_DNA"/>
</dbReference>
<comment type="catalytic activity">
    <reaction evidence="13">
        <text>adenosine(37) in tRNA + 2 reduced [2Fe-2S]-[ferredoxin] + 2 S-adenosyl-L-methionine = 2-methyladenosine(37) in tRNA + 5'-deoxyadenosine + L-methionine + 2 oxidized [2Fe-2S]-[ferredoxin] + S-adenosyl-L-homocysteine</text>
        <dbReference type="Rhea" id="RHEA:43332"/>
        <dbReference type="Rhea" id="RHEA-COMP:10000"/>
        <dbReference type="Rhea" id="RHEA-COMP:10001"/>
        <dbReference type="Rhea" id="RHEA-COMP:10162"/>
        <dbReference type="Rhea" id="RHEA-COMP:10485"/>
        <dbReference type="ChEBI" id="CHEBI:17319"/>
        <dbReference type="ChEBI" id="CHEBI:33737"/>
        <dbReference type="ChEBI" id="CHEBI:33738"/>
        <dbReference type="ChEBI" id="CHEBI:57844"/>
        <dbReference type="ChEBI" id="CHEBI:57856"/>
        <dbReference type="ChEBI" id="CHEBI:59789"/>
        <dbReference type="ChEBI" id="CHEBI:74411"/>
        <dbReference type="ChEBI" id="CHEBI:74497"/>
        <dbReference type="EC" id="2.1.1.192"/>
    </reaction>
</comment>
<comment type="subcellular location">
    <subcellularLocation>
        <location evidence="1 13">Cytoplasm</location>
    </subcellularLocation>
</comment>
<feature type="binding site" evidence="13">
    <location>
        <position position="117"/>
    </location>
    <ligand>
        <name>[4Fe-4S] cluster</name>
        <dbReference type="ChEBI" id="CHEBI:49883"/>
        <note>4Fe-4S-S-AdoMet</note>
    </ligand>
</feature>
<dbReference type="PANTHER" id="PTHR30544">
    <property type="entry name" value="23S RRNA METHYLTRANSFERASE"/>
    <property type="match status" value="1"/>
</dbReference>
<reference evidence="15 16" key="1">
    <citation type="submission" date="2017-01" db="EMBL/GenBank/DDBJ databases">
        <authorList>
            <person name="Erauso G."/>
        </authorList>
    </citation>
    <scope>NUCLEOTIDE SEQUENCE [LARGE SCALE GENOMIC DNA]</scope>
    <source>
        <strain evidence="15">MESINF1</strain>
    </source>
</reference>
<keyword evidence="5 13" id="KW-0489">Methyltransferase</keyword>
<comment type="cofactor">
    <cofactor evidence="13">
        <name>[4Fe-4S] cluster</name>
        <dbReference type="ChEBI" id="CHEBI:49883"/>
    </cofactor>
    <text evidence="13">Binds 1 [4Fe-4S] cluster. The cluster is coordinated with 3 cysteines and an exchangeable S-adenosyl-L-methionine.</text>
</comment>
<evidence type="ECO:0000256" key="5">
    <source>
        <dbReference type="ARBA" id="ARBA00022603"/>
    </source>
</evidence>
<dbReference type="KEGG" id="minf:MESINF_0392"/>
<evidence type="ECO:0000256" key="9">
    <source>
        <dbReference type="ARBA" id="ARBA00022723"/>
    </source>
</evidence>
<evidence type="ECO:0000256" key="4">
    <source>
        <dbReference type="ARBA" id="ARBA00022552"/>
    </source>
</evidence>
<keyword evidence="9 13" id="KW-0479">Metal-binding</keyword>
<keyword evidence="12 13" id="KW-1015">Disulfide bond</keyword>
<sequence>MIDLLSTGLNELRDLMCRLGEGAFRANQIFDWVYRKKITDFDSMTNLSKALRAKLREELYFPLMEVVNKQVSSDGTEKFLWRLHDGEYIESVLLRHPEHFTFCISSQVGCALGCSFCATGVGGFTRNLSTGEIVGQVLLMEKDLGSEVDNIVFMGMGEPFLNEENLYASIDILHEPAGRNLGIRHFTISTAGLPEGIMRLADSGRDLRLSVSLHSCDDRIRSLLMPVNRRFPLSTLRASLDYYQRKTGNRLTFEYALVKGMNDSKEDVERLVKYLEGLKAFVNVIPVNPVDREHERPDEKTIDEFVKAIKSKGIEAALRYERGIDIAAACGQLRRQKGGRVWKEEGE</sequence>
<dbReference type="InterPro" id="IPR013785">
    <property type="entry name" value="Aldolase_TIM"/>
</dbReference>
<dbReference type="GO" id="GO:0005737">
    <property type="term" value="C:cytoplasm"/>
    <property type="evidence" value="ECO:0007669"/>
    <property type="project" value="UniProtKB-SubCell"/>
</dbReference>
<feature type="binding site" evidence="13">
    <location>
        <position position="110"/>
    </location>
    <ligand>
        <name>[4Fe-4S] cluster</name>
        <dbReference type="ChEBI" id="CHEBI:49883"/>
        <note>4Fe-4S-S-AdoMet</note>
    </ligand>
</feature>
<evidence type="ECO:0000256" key="7">
    <source>
        <dbReference type="ARBA" id="ARBA00022691"/>
    </source>
</evidence>
<evidence type="ECO:0000256" key="10">
    <source>
        <dbReference type="ARBA" id="ARBA00023004"/>
    </source>
</evidence>
<comment type="caution">
    <text evidence="13">Lacks conserved residue(s) required for the propagation of feature annotation.</text>
</comment>
<dbReference type="HAMAP" id="MF_01849">
    <property type="entry name" value="RNA_methyltr_RlmN"/>
    <property type="match status" value="1"/>
</dbReference>
<keyword evidence="7 13" id="KW-0949">S-adenosyl-L-methionine</keyword>
<keyword evidence="10 13" id="KW-0408">Iron</keyword>
<keyword evidence="6 13" id="KW-0808">Transferase</keyword>
<feature type="domain" description="Radical SAM core" evidence="14">
    <location>
        <begin position="96"/>
        <end position="325"/>
    </location>
</feature>
<dbReference type="InterPro" id="IPR027492">
    <property type="entry name" value="RNA_MTrfase_RlmN"/>
</dbReference>
<dbReference type="PROSITE" id="PS51918">
    <property type="entry name" value="RADICAL_SAM"/>
    <property type="match status" value="1"/>
</dbReference>
<keyword evidence="16" id="KW-1185">Reference proteome</keyword>
<evidence type="ECO:0000256" key="6">
    <source>
        <dbReference type="ARBA" id="ARBA00022679"/>
    </source>
</evidence>
<feature type="binding site" evidence="13">
    <location>
        <begin position="212"/>
        <end position="214"/>
    </location>
    <ligand>
        <name>S-adenosyl-L-methionine</name>
        <dbReference type="ChEBI" id="CHEBI:59789"/>
    </ligand>
</feature>
<protein>
    <recommendedName>
        <fullName evidence="13">Probable dual-specificity RNA methyltransferase RlmN</fullName>
        <ecNumber evidence="13">2.1.1.192</ecNumber>
    </recommendedName>
    <alternativeName>
        <fullName evidence="13">23S rRNA (adenine(2503)-C(2))-methyltransferase</fullName>
    </alternativeName>
    <alternativeName>
        <fullName evidence="13">23S rRNA m2A2503 methyltransferase</fullName>
    </alternativeName>
    <alternativeName>
        <fullName evidence="13">Ribosomal RNA large subunit methyltransferase N</fullName>
    </alternativeName>
    <alternativeName>
        <fullName evidence="13">tRNA (adenine(37)-C(2))-methyltransferase</fullName>
    </alternativeName>
    <alternativeName>
        <fullName evidence="13">tRNA m2A37 methyltransferase</fullName>
    </alternativeName>
</protein>
<evidence type="ECO:0000259" key="14">
    <source>
        <dbReference type="PROSITE" id="PS51918"/>
    </source>
</evidence>
<proteinExistence type="inferred from homology"/>
<evidence type="ECO:0000256" key="2">
    <source>
        <dbReference type="ARBA" id="ARBA00022485"/>
    </source>
</evidence>
<dbReference type="SFLD" id="SFLDG01062">
    <property type="entry name" value="methyltransferase_(Class_A)"/>
    <property type="match status" value="1"/>
</dbReference>
<feature type="active site" description="Proton acceptor" evidence="13">
    <location>
        <position position="90"/>
    </location>
</feature>
<evidence type="ECO:0000256" key="3">
    <source>
        <dbReference type="ARBA" id="ARBA00022490"/>
    </source>
</evidence>
<feature type="active site" description="S-methylcysteine intermediate" evidence="13">
    <location>
        <position position="330"/>
    </location>
</feature>
<keyword evidence="2 13" id="KW-0004">4Fe-4S</keyword>
<dbReference type="GO" id="GO:0051539">
    <property type="term" value="F:4 iron, 4 sulfur cluster binding"/>
    <property type="evidence" value="ECO:0007669"/>
    <property type="project" value="UniProtKB-UniRule"/>
</dbReference>
<dbReference type="GO" id="GO:0002935">
    <property type="term" value="F:tRNA (adenine(37)-C2)-methyltransferase activity"/>
    <property type="evidence" value="ECO:0007669"/>
    <property type="project" value="UniProtKB-UniRule"/>
</dbReference>
<dbReference type="SUPFAM" id="SSF102114">
    <property type="entry name" value="Radical SAM enzymes"/>
    <property type="match status" value="1"/>
</dbReference>
<dbReference type="GO" id="GO:0070040">
    <property type="term" value="F:rRNA (adenine(2503)-C2-)-methyltransferase activity"/>
    <property type="evidence" value="ECO:0007669"/>
    <property type="project" value="UniProtKB-UniRule"/>
</dbReference>
<comment type="catalytic activity">
    <reaction evidence="13">
        <text>adenosine(2503) in 23S rRNA + 2 reduced [2Fe-2S]-[ferredoxin] + 2 S-adenosyl-L-methionine = 2-methyladenosine(2503) in 23S rRNA + 5'-deoxyadenosine + L-methionine + 2 oxidized [2Fe-2S]-[ferredoxin] + S-adenosyl-L-homocysteine</text>
        <dbReference type="Rhea" id="RHEA:42916"/>
        <dbReference type="Rhea" id="RHEA-COMP:10000"/>
        <dbReference type="Rhea" id="RHEA-COMP:10001"/>
        <dbReference type="Rhea" id="RHEA-COMP:10152"/>
        <dbReference type="Rhea" id="RHEA-COMP:10282"/>
        <dbReference type="ChEBI" id="CHEBI:17319"/>
        <dbReference type="ChEBI" id="CHEBI:33737"/>
        <dbReference type="ChEBI" id="CHEBI:33738"/>
        <dbReference type="ChEBI" id="CHEBI:57844"/>
        <dbReference type="ChEBI" id="CHEBI:57856"/>
        <dbReference type="ChEBI" id="CHEBI:59789"/>
        <dbReference type="ChEBI" id="CHEBI:74411"/>
        <dbReference type="ChEBI" id="CHEBI:74497"/>
        <dbReference type="EC" id="2.1.1.192"/>
    </reaction>
</comment>
<dbReference type="Proteomes" id="UP000250796">
    <property type="component" value="Chromosome MESINF"/>
</dbReference>
<dbReference type="AlphaFoldDB" id="A0A7Z7LE05"/>
<dbReference type="Pfam" id="PF21016">
    <property type="entry name" value="RlmN_N"/>
    <property type="match status" value="1"/>
</dbReference>
<dbReference type="GO" id="GO:0046872">
    <property type="term" value="F:metal ion binding"/>
    <property type="evidence" value="ECO:0007669"/>
    <property type="project" value="UniProtKB-KW"/>
</dbReference>
<dbReference type="SFLD" id="SFLDS00029">
    <property type="entry name" value="Radical_SAM"/>
    <property type="match status" value="1"/>
</dbReference>
<dbReference type="GO" id="GO:0070475">
    <property type="term" value="P:rRNA base methylation"/>
    <property type="evidence" value="ECO:0007669"/>
    <property type="project" value="UniProtKB-UniRule"/>
</dbReference>
<dbReference type="Gene3D" id="1.10.150.530">
    <property type="match status" value="1"/>
</dbReference>